<evidence type="ECO:0000313" key="8">
    <source>
        <dbReference type="Proteomes" id="UP000072867"/>
    </source>
</evidence>
<dbReference type="PATRIC" id="fig|33051.3.peg.3191"/>
<dbReference type="STRING" id="33051.SB4_10090"/>
<name>A0A147ITM6_9SPHN</name>
<keyword evidence="4 5" id="KW-0408">Iron</keyword>
<dbReference type="Proteomes" id="UP000074072">
    <property type="component" value="Unassembled WGS sequence"/>
</dbReference>
<accession>A0A147ITM6</accession>
<dbReference type="GO" id="GO:0019825">
    <property type="term" value="F:oxygen binding"/>
    <property type="evidence" value="ECO:0007669"/>
    <property type="project" value="InterPro"/>
</dbReference>
<dbReference type="GO" id="GO:0020037">
    <property type="term" value="F:heme binding"/>
    <property type="evidence" value="ECO:0007669"/>
    <property type="project" value="InterPro"/>
</dbReference>
<dbReference type="EMBL" id="LDTE01000059">
    <property type="protein sequence ID" value="KTT98952.1"/>
    <property type="molecule type" value="Genomic_DNA"/>
</dbReference>
<protein>
    <submittedName>
        <fullName evidence="7">Globin</fullName>
    </submittedName>
</protein>
<dbReference type="InterPro" id="IPR012292">
    <property type="entry name" value="Globin/Proto"/>
</dbReference>
<organism evidence="7 9">
    <name type="scientific">Sphingomonas sanguinis</name>
    <dbReference type="NCBI Taxonomy" id="33051"/>
    <lineage>
        <taxon>Bacteria</taxon>
        <taxon>Pseudomonadati</taxon>
        <taxon>Pseudomonadota</taxon>
        <taxon>Alphaproteobacteria</taxon>
        <taxon>Sphingomonadales</taxon>
        <taxon>Sphingomonadaceae</taxon>
        <taxon>Sphingomonas</taxon>
    </lineage>
</organism>
<keyword evidence="1" id="KW-0813">Transport</keyword>
<evidence type="ECO:0000256" key="4">
    <source>
        <dbReference type="ARBA" id="ARBA00023004"/>
    </source>
</evidence>
<dbReference type="InterPro" id="IPR009050">
    <property type="entry name" value="Globin-like_sf"/>
</dbReference>
<evidence type="ECO:0000313" key="7">
    <source>
        <dbReference type="EMBL" id="KTT98952.1"/>
    </source>
</evidence>
<gene>
    <name evidence="6" type="ORF">NS319_10100</name>
    <name evidence="7" type="ORF">SB4_10090</name>
</gene>
<dbReference type="AlphaFoldDB" id="A0A147ITM6"/>
<sequence>MQAAAAPSAQEEPVPAYRPSNANAGAVPFNNDKLWKAFHGAPGVARIVDGLIARSQADPRISDIFRNHDMVRLRRTLNEQFCYILGGGCSYTGRDMTAAHKDMGIQQADMAALVENLQAAMRQEHVPFAAQNRLLAKLAPMHRDVVTR</sequence>
<evidence type="ECO:0000256" key="2">
    <source>
        <dbReference type="ARBA" id="ARBA00022617"/>
    </source>
</evidence>
<comment type="caution">
    <text evidence="7">The sequence shown here is derived from an EMBL/GenBank/DDBJ whole genome shotgun (WGS) entry which is preliminary data.</text>
</comment>
<reference evidence="8 9" key="1">
    <citation type="journal article" date="2016" name="Front. Microbiol.">
        <title>Genomic Resource of Rice Seed Associated Bacteria.</title>
        <authorList>
            <person name="Midha S."/>
            <person name="Bansal K."/>
            <person name="Sharma S."/>
            <person name="Kumar N."/>
            <person name="Patil P.P."/>
            <person name="Chaudhry V."/>
            <person name="Patil P.B."/>
        </authorList>
    </citation>
    <scope>NUCLEOTIDE SEQUENCE [LARGE SCALE GENOMIC DNA]</scope>
    <source>
        <strain evidence="6 8">NS319</strain>
        <strain evidence="7 9">SB4</strain>
    </source>
</reference>
<evidence type="ECO:0000256" key="5">
    <source>
        <dbReference type="PIRSR" id="PIRSR601486-1"/>
    </source>
</evidence>
<feature type="binding site" description="distal binding residue" evidence="5">
    <location>
        <position position="100"/>
    </location>
    <ligand>
        <name>heme</name>
        <dbReference type="ChEBI" id="CHEBI:30413"/>
    </ligand>
    <ligandPart>
        <name>Fe</name>
        <dbReference type="ChEBI" id="CHEBI:18248"/>
    </ligandPart>
</feature>
<dbReference type="InterPro" id="IPR001486">
    <property type="entry name" value="Hemoglobin_trunc"/>
</dbReference>
<evidence type="ECO:0000313" key="6">
    <source>
        <dbReference type="EMBL" id="KTT69556.1"/>
    </source>
</evidence>
<dbReference type="GO" id="GO:0046872">
    <property type="term" value="F:metal ion binding"/>
    <property type="evidence" value="ECO:0007669"/>
    <property type="project" value="UniProtKB-KW"/>
</dbReference>
<dbReference type="Proteomes" id="UP000072867">
    <property type="component" value="Unassembled WGS sequence"/>
</dbReference>
<dbReference type="SUPFAM" id="SSF46458">
    <property type="entry name" value="Globin-like"/>
    <property type="match status" value="1"/>
</dbReference>
<dbReference type="Pfam" id="PF01152">
    <property type="entry name" value="Bac_globin"/>
    <property type="match status" value="1"/>
</dbReference>
<keyword evidence="3 5" id="KW-0479">Metal-binding</keyword>
<proteinExistence type="predicted"/>
<evidence type="ECO:0000256" key="3">
    <source>
        <dbReference type="ARBA" id="ARBA00022723"/>
    </source>
</evidence>
<keyword evidence="2 5" id="KW-0349">Heme</keyword>
<dbReference type="Gene3D" id="1.10.490.10">
    <property type="entry name" value="Globins"/>
    <property type="match status" value="1"/>
</dbReference>
<dbReference type="CDD" id="cd00454">
    <property type="entry name" value="TrHb1_N"/>
    <property type="match status" value="1"/>
</dbReference>
<evidence type="ECO:0000256" key="1">
    <source>
        <dbReference type="ARBA" id="ARBA00022448"/>
    </source>
</evidence>
<evidence type="ECO:0000313" key="9">
    <source>
        <dbReference type="Proteomes" id="UP000074072"/>
    </source>
</evidence>
<dbReference type="EMBL" id="LDTD01000065">
    <property type="protein sequence ID" value="KTT69556.1"/>
    <property type="molecule type" value="Genomic_DNA"/>
</dbReference>